<evidence type="ECO:0000313" key="4">
    <source>
        <dbReference type="EMBL" id="TMQ89817.1"/>
    </source>
</evidence>
<organism evidence="4 5">
    <name type="scientific">Actinomadura soli</name>
    <dbReference type="NCBI Taxonomy" id="2508997"/>
    <lineage>
        <taxon>Bacteria</taxon>
        <taxon>Bacillati</taxon>
        <taxon>Actinomycetota</taxon>
        <taxon>Actinomycetes</taxon>
        <taxon>Streptosporangiales</taxon>
        <taxon>Thermomonosporaceae</taxon>
        <taxon>Actinomadura</taxon>
    </lineage>
</organism>
<keyword evidence="4" id="KW-0067">ATP-binding</keyword>
<protein>
    <submittedName>
        <fullName evidence="4">ATP-binding protein</fullName>
    </submittedName>
</protein>
<sequence>MGIVGRVGRRLRTREAQGWSLDDVPEDLSARPGRAGEARRRLGLPVEDGTRGRPESRLRLVKGSLRLPTEVESVAVGRRWLRDVLGREFGDGHPVIGDAVQALSEILANAVLYGAGLHVRVSYEVDGTWVEVAVRNDGRPDGRWPQRQAPAAPDAESGRGLEMVEAFSDQWASRCCRRTRSWSGSG</sequence>
<dbReference type="CDD" id="cd16936">
    <property type="entry name" value="HATPase_RsbW-like"/>
    <property type="match status" value="1"/>
</dbReference>
<feature type="region of interest" description="Disordered" evidence="2">
    <location>
        <begin position="138"/>
        <end position="159"/>
    </location>
</feature>
<reference evidence="4 5" key="1">
    <citation type="submission" date="2019-05" db="EMBL/GenBank/DDBJ databases">
        <title>Draft genome sequence of Actinomadura sp. 14C53.</title>
        <authorList>
            <person name="Saricaoglu S."/>
            <person name="Isik K."/>
        </authorList>
    </citation>
    <scope>NUCLEOTIDE SEQUENCE [LARGE SCALE GENOMIC DNA]</scope>
    <source>
        <strain evidence="4 5">14C53</strain>
    </source>
</reference>
<dbReference type="RefSeq" id="WP_138650073.1">
    <property type="nucleotide sequence ID" value="NZ_VCKW01000365.1"/>
</dbReference>
<feature type="domain" description="Histidine kinase/HSP90-like ATPase" evidence="3">
    <location>
        <begin position="68"/>
        <end position="171"/>
    </location>
</feature>
<dbReference type="Pfam" id="PF13581">
    <property type="entry name" value="HATPase_c_2"/>
    <property type="match status" value="1"/>
</dbReference>
<dbReference type="PANTHER" id="PTHR35526:SF3">
    <property type="entry name" value="ANTI-SIGMA-F FACTOR RSBW"/>
    <property type="match status" value="1"/>
</dbReference>
<dbReference type="InterPro" id="IPR050267">
    <property type="entry name" value="Anti-sigma-factor_SerPK"/>
</dbReference>
<dbReference type="Proteomes" id="UP000309174">
    <property type="component" value="Unassembled WGS sequence"/>
</dbReference>
<dbReference type="AlphaFoldDB" id="A0A5C4IZR8"/>
<feature type="region of interest" description="Disordered" evidence="2">
    <location>
        <begin position="23"/>
        <end position="53"/>
    </location>
</feature>
<dbReference type="PANTHER" id="PTHR35526">
    <property type="entry name" value="ANTI-SIGMA-F FACTOR RSBW-RELATED"/>
    <property type="match status" value="1"/>
</dbReference>
<keyword evidence="1" id="KW-0723">Serine/threonine-protein kinase</keyword>
<evidence type="ECO:0000256" key="2">
    <source>
        <dbReference type="SAM" id="MobiDB-lite"/>
    </source>
</evidence>
<dbReference type="InterPro" id="IPR036890">
    <property type="entry name" value="HATPase_C_sf"/>
</dbReference>
<proteinExistence type="predicted"/>
<evidence type="ECO:0000259" key="3">
    <source>
        <dbReference type="Pfam" id="PF13581"/>
    </source>
</evidence>
<dbReference type="SUPFAM" id="SSF55874">
    <property type="entry name" value="ATPase domain of HSP90 chaperone/DNA topoisomerase II/histidine kinase"/>
    <property type="match status" value="1"/>
</dbReference>
<dbReference type="InterPro" id="IPR003594">
    <property type="entry name" value="HATPase_dom"/>
</dbReference>
<comment type="caution">
    <text evidence="4">The sequence shown here is derived from an EMBL/GenBank/DDBJ whole genome shotgun (WGS) entry which is preliminary data.</text>
</comment>
<dbReference type="GO" id="GO:0005524">
    <property type="term" value="F:ATP binding"/>
    <property type="evidence" value="ECO:0007669"/>
    <property type="project" value="UniProtKB-KW"/>
</dbReference>
<dbReference type="EMBL" id="VCKW01000365">
    <property type="protein sequence ID" value="TMQ89817.1"/>
    <property type="molecule type" value="Genomic_DNA"/>
</dbReference>
<name>A0A5C4IZR8_9ACTN</name>
<keyword evidence="1" id="KW-0808">Transferase</keyword>
<gene>
    <name evidence="4" type="ORF">ETD83_38200</name>
</gene>
<evidence type="ECO:0000313" key="5">
    <source>
        <dbReference type="Proteomes" id="UP000309174"/>
    </source>
</evidence>
<dbReference type="GO" id="GO:0004674">
    <property type="term" value="F:protein serine/threonine kinase activity"/>
    <property type="evidence" value="ECO:0007669"/>
    <property type="project" value="UniProtKB-KW"/>
</dbReference>
<accession>A0A5C4IZR8</accession>
<dbReference type="OrthoDB" id="3473697at2"/>
<keyword evidence="1" id="KW-0418">Kinase</keyword>
<evidence type="ECO:0000256" key="1">
    <source>
        <dbReference type="ARBA" id="ARBA00022527"/>
    </source>
</evidence>
<dbReference type="Gene3D" id="3.30.565.10">
    <property type="entry name" value="Histidine kinase-like ATPase, C-terminal domain"/>
    <property type="match status" value="1"/>
</dbReference>
<keyword evidence="5" id="KW-1185">Reference proteome</keyword>
<keyword evidence="4" id="KW-0547">Nucleotide-binding</keyword>